<evidence type="ECO:0000313" key="2">
    <source>
        <dbReference type="Proteomes" id="UP000660021"/>
    </source>
</evidence>
<keyword evidence="2" id="KW-1185">Reference proteome</keyword>
<comment type="caution">
    <text evidence="1">The sequence shown here is derived from an EMBL/GenBank/DDBJ whole genome shotgun (WGS) entry which is preliminary data.</text>
</comment>
<dbReference type="NCBIfam" id="NF046065">
    <property type="entry name" value="MtxRegRemB"/>
    <property type="match status" value="1"/>
</dbReference>
<organism evidence="1 2">
    <name type="scientific">Pseudoflavonifractor hominis</name>
    <dbReference type="NCBI Taxonomy" id="2763059"/>
    <lineage>
        <taxon>Bacteria</taxon>
        <taxon>Bacillati</taxon>
        <taxon>Bacillota</taxon>
        <taxon>Clostridia</taxon>
        <taxon>Eubacteriales</taxon>
        <taxon>Oscillospiraceae</taxon>
        <taxon>Pseudoflavonifractor</taxon>
    </lineage>
</organism>
<name>A0ABR7HRP3_9FIRM</name>
<proteinExistence type="predicted"/>
<dbReference type="Proteomes" id="UP000660021">
    <property type="component" value="Unassembled WGS sequence"/>
</dbReference>
<dbReference type="RefSeq" id="WP_101692569.1">
    <property type="nucleotide sequence ID" value="NZ_JACOPR010000002.1"/>
</dbReference>
<accession>A0ABR7HRP3</accession>
<dbReference type="EMBL" id="JACOPR010000002">
    <property type="protein sequence ID" value="MBC5730173.1"/>
    <property type="molecule type" value="Genomic_DNA"/>
</dbReference>
<reference evidence="1 2" key="1">
    <citation type="submission" date="2020-08" db="EMBL/GenBank/DDBJ databases">
        <title>Genome public.</title>
        <authorList>
            <person name="Liu C."/>
            <person name="Sun Q."/>
        </authorList>
    </citation>
    <scope>NUCLEOTIDE SEQUENCE [LARGE SCALE GENOMIC DNA]</scope>
    <source>
        <strain evidence="1 2">New-38</strain>
    </source>
</reference>
<sequence length="88" mass="9914">MYLHLGQSVVVPFRDVVGIFDLDNTTASHRTRSFLTRAEKEGRVVNVSEDLPKSFVLCVGRDGRRTVYISQLSPATLLRRAESNTFDT</sequence>
<protein>
    <submittedName>
        <fullName evidence="1">DUF370 domain-containing protein</fullName>
    </submittedName>
</protein>
<gene>
    <name evidence="1" type="ORF">H8S34_04905</name>
</gene>
<evidence type="ECO:0000313" key="1">
    <source>
        <dbReference type="EMBL" id="MBC5730173.1"/>
    </source>
</evidence>